<dbReference type="PANTHER" id="PTHR33223:SF10">
    <property type="entry name" value="AMINOTRANSFERASE-LIKE PLANT MOBILE DOMAIN-CONTAINING PROTEIN"/>
    <property type="match status" value="1"/>
</dbReference>
<organism evidence="2 3">
    <name type="scientific">Apostasia shenzhenica</name>
    <dbReference type="NCBI Taxonomy" id="1088818"/>
    <lineage>
        <taxon>Eukaryota</taxon>
        <taxon>Viridiplantae</taxon>
        <taxon>Streptophyta</taxon>
        <taxon>Embryophyta</taxon>
        <taxon>Tracheophyta</taxon>
        <taxon>Spermatophyta</taxon>
        <taxon>Magnoliopsida</taxon>
        <taxon>Liliopsida</taxon>
        <taxon>Asparagales</taxon>
        <taxon>Orchidaceae</taxon>
        <taxon>Apostasioideae</taxon>
        <taxon>Apostasia</taxon>
    </lineage>
</organism>
<gene>
    <name evidence="2" type="ORF">AXF42_Ash001739</name>
</gene>
<dbReference type="PANTHER" id="PTHR33223">
    <property type="entry name" value="CCHC-TYPE DOMAIN-CONTAINING PROTEIN"/>
    <property type="match status" value="1"/>
</dbReference>
<dbReference type="Pfam" id="PF03732">
    <property type="entry name" value="Retrotrans_gag"/>
    <property type="match status" value="1"/>
</dbReference>
<evidence type="ECO:0000313" key="2">
    <source>
        <dbReference type="EMBL" id="PKA52758.1"/>
    </source>
</evidence>
<dbReference type="InterPro" id="IPR005162">
    <property type="entry name" value="Retrotrans_gag_dom"/>
</dbReference>
<dbReference type="OrthoDB" id="693243at2759"/>
<name>A0A2I0AB30_9ASPA</name>
<dbReference type="Proteomes" id="UP000236161">
    <property type="component" value="Unassembled WGS sequence"/>
</dbReference>
<dbReference type="AlphaFoldDB" id="A0A2I0AB30"/>
<evidence type="ECO:0000313" key="3">
    <source>
        <dbReference type="Proteomes" id="UP000236161"/>
    </source>
</evidence>
<sequence>MAAPAPRGYKAPRVSDYDDLTDPVQHVKRFENALATGDPSSDAYKCRLFRNTLTGLALDWLDEITQGTIQNFQQFFEQFRTKFGTSKTTSRTIHELWQIRQGPDESLRDYVDHFLKMNAEIKDTTDDRSTMIFVHSILSGGLYDSFVDDIPKTLMEASA</sequence>
<dbReference type="EMBL" id="KZ452001">
    <property type="protein sequence ID" value="PKA52758.1"/>
    <property type="molecule type" value="Genomic_DNA"/>
</dbReference>
<dbReference type="SUPFAM" id="SSF47353">
    <property type="entry name" value="Retrovirus capsid dimerization domain-like"/>
    <property type="match status" value="1"/>
</dbReference>
<protein>
    <recommendedName>
        <fullName evidence="1">Retrotransposon gag domain-containing protein</fullName>
    </recommendedName>
</protein>
<accession>A0A2I0AB30</accession>
<proteinExistence type="predicted"/>
<keyword evidence="3" id="KW-1185">Reference proteome</keyword>
<evidence type="ECO:0000259" key="1">
    <source>
        <dbReference type="Pfam" id="PF03732"/>
    </source>
</evidence>
<reference evidence="2 3" key="1">
    <citation type="journal article" date="2017" name="Nature">
        <title>The Apostasia genome and the evolution of orchids.</title>
        <authorList>
            <person name="Zhang G.Q."/>
            <person name="Liu K.W."/>
            <person name="Li Z."/>
            <person name="Lohaus R."/>
            <person name="Hsiao Y.Y."/>
            <person name="Niu S.C."/>
            <person name="Wang J.Y."/>
            <person name="Lin Y.C."/>
            <person name="Xu Q."/>
            <person name="Chen L.J."/>
            <person name="Yoshida K."/>
            <person name="Fujiwara S."/>
            <person name="Wang Z.W."/>
            <person name="Zhang Y.Q."/>
            <person name="Mitsuda N."/>
            <person name="Wang M."/>
            <person name="Liu G.H."/>
            <person name="Pecoraro L."/>
            <person name="Huang H.X."/>
            <person name="Xiao X.J."/>
            <person name="Lin M."/>
            <person name="Wu X.Y."/>
            <person name="Wu W.L."/>
            <person name="Chen Y.Y."/>
            <person name="Chang S.B."/>
            <person name="Sakamoto S."/>
            <person name="Ohme-Takagi M."/>
            <person name="Yagi M."/>
            <person name="Zeng S.J."/>
            <person name="Shen C.Y."/>
            <person name="Yeh C.M."/>
            <person name="Luo Y.B."/>
            <person name="Tsai W.C."/>
            <person name="Van de Peer Y."/>
            <person name="Liu Z.J."/>
        </authorList>
    </citation>
    <scope>NUCLEOTIDE SEQUENCE [LARGE SCALE GENOMIC DNA]</scope>
    <source>
        <strain evidence="3">cv. Shenzhen</strain>
        <tissue evidence="2">Stem</tissue>
    </source>
</reference>
<feature type="domain" description="Retrotransposon gag" evidence="1">
    <location>
        <begin position="48"/>
        <end position="128"/>
    </location>
</feature>